<reference evidence="1" key="1">
    <citation type="submission" date="2009-11" db="EMBL/GenBank/DDBJ databases">
        <authorList>
            <consortium name="US DOE Joint Genome Institute (JGI-PGF)"/>
            <person name="Ottilar R."/>
            <person name="Schmutz J."/>
            <person name="Salamov A."/>
            <person name="Cheng J.F."/>
            <person name="Lucas S."/>
            <person name="Pitluck S."/>
            <person name="Gundlach H."/>
            <person name="Guo Y."/>
            <person name="Haberer G."/>
            <person name="Nasrallah J."/>
            <person name="Mayer K.F.X."/>
            <person name="van de Peer Y."/>
            <person name="Weigel D."/>
            <person name="Grigoriev I.V."/>
        </authorList>
    </citation>
    <scope>NUCLEOTIDE SEQUENCE</scope>
    <source>
        <strain evidence="1">Nigerian</strain>
    </source>
</reference>
<protein>
    <submittedName>
        <fullName evidence="1">Uncharacterized protein</fullName>
    </submittedName>
</protein>
<accession>A0A1B8XYA1</accession>
<dbReference type="AlphaFoldDB" id="A0A1B8XYA1"/>
<reference evidence="1" key="3">
    <citation type="submission" date="2016-05" db="EMBL/GenBank/DDBJ databases">
        <title>WGS assembly of Xenopus tropicalis.</title>
        <authorList>
            <person name="Sessions A."/>
            <person name="Jenkins J."/>
            <person name="Mitros T."/>
            <person name="Lyons J.T."/>
            <person name="Dichmann D.S."/>
            <person name="Robert J."/>
            <person name="Harland R.M."/>
            <person name="Rokhsar D.S."/>
        </authorList>
    </citation>
    <scope>NUCLEOTIDE SEQUENCE</scope>
    <source>
        <strain evidence="1">Nigerian</strain>
    </source>
</reference>
<organism evidence="1">
    <name type="scientific">Xenopus tropicalis</name>
    <name type="common">Western clawed frog</name>
    <name type="synonym">Silurana tropicalis</name>
    <dbReference type="NCBI Taxonomy" id="8364"/>
    <lineage>
        <taxon>Eukaryota</taxon>
        <taxon>Metazoa</taxon>
        <taxon>Chordata</taxon>
        <taxon>Craniata</taxon>
        <taxon>Vertebrata</taxon>
        <taxon>Euteleostomi</taxon>
        <taxon>Amphibia</taxon>
        <taxon>Batrachia</taxon>
        <taxon>Anura</taxon>
        <taxon>Pipoidea</taxon>
        <taxon>Pipidae</taxon>
        <taxon>Xenopodinae</taxon>
        <taxon>Xenopus</taxon>
        <taxon>Silurana</taxon>
    </lineage>
</organism>
<sequence>MDKSNDIKVGSAQVIREKNESKKLNVHHRKTWICRGKRRPKAELECKLPKGGA</sequence>
<name>A0A1B8XYA1_XENTR</name>
<dbReference type="EMBL" id="KV460773">
    <property type="protein sequence ID" value="OCA15639.1"/>
    <property type="molecule type" value="Genomic_DNA"/>
</dbReference>
<reference evidence="1" key="2">
    <citation type="journal article" date="2010" name="Science">
        <title>The genome of the Western clawed frog Xenopus tropicalis.</title>
        <authorList>
            <person name="Hellsten U."/>
            <person name="Harland R.M."/>
            <person name="Gilchrist M.J."/>
            <person name="Hendrix D."/>
            <person name="Jurka J."/>
            <person name="Kapitonov V."/>
            <person name="Ovcharenko I."/>
            <person name="Putnam N.H."/>
            <person name="Shu S."/>
            <person name="Taher L."/>
            <person name="Blitz I.L."/>
            <person name="Blumberg B."/>
            <person name="Dichmann D.S."/>
            <person name="Dubchak I."/>
            <person name="Amaya E."/>
            <person name="Detter J.C."/>
            <person name="Fletcher R."/>
            <person name="Gerhard D.S."/>
            <person name="Goodstein D."/>
            <person name="Graves T."/>
            <person name="Grigoriev I.V."/>
            <person name="Grimwood J."/>
            <person name="Kawashima T."/>
            <person name="Lindquist E."/>
            <person name="Lucas S.M."/>
            <person name="Mead P.E."/>
            <person name="Mitros T."/>
            <person name="Ogino H."/>
            <person name="Ohta Y."/>
            <person name="Poliakov A.V."/>
            <person name="Pollet N."/>
            <person name="Robert J."/>
            <person name="Salamov A."/>
            <person name="Sater A.K."/>
            <person name="Schmutz J."/>
            <person name="Terry A."/>
            <person name="Vize P.D."/>
            <person name="Warren W.C."/>
            <person name="Wells D."/>
            <person name="Wills A."/>
            <person name="Wilson R.K."/>
            <person name="Zimmerman L.B."/>
            <person name="Zorn A.M."/>
            <person name="Grainger R."/>
            <person name="Grammer T."/>
            <person name="Khokha M.K."/>
            <person name="Richardson P.M."/>
            <person name="Rokhsar D.S."/>
        </authorList>
    </citation>
    <scope>NUCLEOTIDE SEQUENCE [LARGE SCALE GENOMIC DNA]</scope>
    <source>
        <strain evidence="1">Nigerian</strain>
    </source>
</reference>
<proteinExistence type="predicted"/>
<gene>
    <name evidence="1" type="ORF">XENTR_v90029491mg</name>
</gene>
<evidence type="ECO:0000313" key="1">
    <source>
        <dbReference type="EMBL" id="OCA15639.1"/>
    </source>
</evidence>